<evidence type="ECO:0000313" key="1">
    <source>
        <dbReference type="EMBL" id="JAH18729.1"/>
    </source>
</evidence>
<dbReference type="EMBL" id="GBXM01089848">
    <property type="protein sequence ID" value="JAH18729.1"/>
    <property type="molecule type" value="Transcribed_RNA"/>
</dbReference>
<reference evidence="1" key="2">
    <citation type="journal article" date="2015" name="Fish Shellfish Immunol.">
        <title>Early steps in the European eel (Anguilla anguilla)-Vibrio vulnificus interaction in the gills: Role of the RtxA13 toxin.</title>
        <authorList>
            <person name="Callol A."/>
            <person name="Pajuelo D."/>
            <person name="Ebbesson L."/>
            <person name="Teles M."/>
            <person name="MacKenzie S."/>
            <person name="Amaro C."/>
        </authorList>
    </citation>
    <scope>NUCLEOTIDE SEQUENCE</scope>
</reference>
<accession>A0A0E9QPM8</accession>
<reference evidence="1" key="1">
    <citation type="submission" date="2014-11" db="EMBL/GenBank/DDBJ databases">
        <authorList>
            <person name="Amaro Gonzalez C."/>
        </authorList>
    </citation>
    <scope>NUCLEOTIDE SEQUENCE</scope>
</reference>
<sequence length="40" mass="4725">MRLQKLPPDLNLQELEEYRDKLKSQQAAVSEQVHEYVIQG</sequence>
<organism evidence="1">
    <name type="scientific">Anguilla anguilla</name>
    <name type="common">European freshwater eel</name>
    <name type="synonym">Muraena anguilla</name>
    <dbReference type="NCBI Taxonomy" id="7936"/>
    <lineage>
        <taxon>Eukaryota</taxon>
        <taxon>Metazoa</taxon>
        <taxon>Chordata</taxon>
        <taxon>Craniata</taxon>
        <taxon>Vertebrata</taxon>
        <taxon>Euteleostomi</taxon>
        <taxon>Actinopterygii</taxon>
        <taxon>Neopterygii</taxon>
        <taxon>Teleostei</taxon>
        <taxon>Anguilliformes</taxon>
        <taxon>Anguillidae</taxon>
        <taxon>Anguilla</taxon>
    </lineage>
</organism>
<name>A0A0E9QPM8_ANGAN</name>
<proteinExistence type="predicted"/>
<dbReference type="AlphaFoldDB" id="A0A0E9QPM8"/>
<protein>
    <submittedName>
        <fullName evidence="1">Uncharacterized protein</fullName>
    </submittedName>
</protein>